<dbReference type="Gene3D" id="3.40.50.1000">
    <property type="entry name" value="HAD superfamily/HAD-like"/>
    <property type="match status" value="1"/>
</dbReference>
<reference evidence="1 2" key="1">
    <citation type="submission" date="2024-03" db="EMBL/GenBank/DDBJ databases">
        <title>Draft genome sequence of Pseudonocardia nematodicida JCM 31783.</title>
        <authorList>
            <person name="Butdee W."/>
            <person name="Duangmal K."/>
        </authorList>
    </citation>
    <scope>NUCLEOTIDE SEQUENCE [LARGE SCALE GENOMIC DNA]</scope>
    <source>
        <strain evidence="1 2">JCM 31783</strain>
    </source>
</reference>
<evidence type="ECO:0000313" key="2">
    <source>
        <dbReference type="Proteomes" id="UP001494902"/>
    </source>
</evidence>
<dbReference type="SFLD" id="SFLDS00003">
    <property type="entry name" value="Haloacid_Dehalogenase"/>
    <property type="match status" value="1"/>
</dbReference>
<dbReference type="InterPro" id="IPR036412">
    <property type="entry name" value="HAD-like_sf"/>
</dbReference>
<organism evidence="1 2">
    <name type="scientific">Pseudonocardia nematodicida</name>
    <dbReference type="NCBI Taxonomy" id="1206997"/>
    <lineage>
        <taxon>Bacteria</taxon>
        <taxon>Bacillati</taxon>
        <taxon>Actinomycetota</taxon>
        <taxon>Actinomycetes</taxon>
        <taxon>Pseudonocardiales</taxon>
        <taxon>Pseudonocardiaceae</taxon>
        <taxon>Pseudonocardia</taxon>
    </lineage>
</organism>
<accession>A0ABV1KK76</accession>
<sequence length="235" mass="25425">MPETARANRPAAVLLDMDGTLIDSEKVWEVVLNDLMKHLGAPPLSAEARKETVGGSLTSSLRICFRESGRDPETVPEADYREMGEWLYDRAGELFAQGVPWRPGARELLGLLRDERIPAALVTNTIRVLVEKVLDTMGREHFAAVVPGDEVTDPKPGPEPYRRGAELLGVAPADCVAVEDSPTGALSAERAGCAVLVVPCELPVAAGPRRVHRETLSGMTTAELGEIMDRVRGRP</sequence>
<keyword evidence="2" id="KW-1185">Reference proteome</keyword>
<dbReference type="PRINTS" id="PR00413">
    <property type="entry name" value="HADHALOGNASE"/>
</dbReference>
<dbReference type="CDD" id="cd07505">
    <property type="entry name" value="HAD_BPGM-like"/>
    <property type="match status" value="1"/>
</dbReference>
<dbReference type="PANTHER" id="PTHR43434">
    <property type="entry name" value="PHOSPHOGLYCOLATE PHOSPHATASE"/>
    <property type="match status" value="1"/>
</dbReference>
<dbReference type="Pfam" id="PF13419">
    <property type="entry name" value="HAD_2"/>
    <property type="match status" value="1"/>
</dbReference>
<name>A0ABV1KK76_9PSEU</name>
<evidence type="ECO:0000313" key="1">
    <source>
        <dbReference type="EMBL" id="MEQ3553728.1"/>
    </source>
</evidence>
<dbReference type="SUPFAM" id="SSF56784">
    <property type="entry name" value="HAD-like"/>
    <property type="match status" value="1"/>
</dbReference>
<dbReference type="InterPro" id="IPR023214">
    <property type="entry name" value="HAD_sf"/>
</dbReference>
<dbReference type="InterPro" id="IPR006439">
    <property type="entry name" value="HAD-SF_hydro_IA"/>
</dbReference>
<dbReference type="NCBIfam" id="TIGR01509">
    <property type="entry name" value="HAD-SF-IA-v3"/>
    <property type="match status" value="1"/>
</dbReference>
<comment type="caution">
    <text evidence="1">The sequence shown here is derived from an EMBL/GenBank/DDBJ whole genome shotgun (WGS) entry which is preliminary data.</text>
</comment>
<dbReference type="InterPro" id="IPR050155">
    <property type="entry name" value="HAD-like_hydrolase_sf"/>
</dbReference>
<dbReference type="InterPro" id="IPR023198">
    <property type="entry name" value="PGP-like_dom2"/>
</dbReference>
<protein>
    <submittedName>
        <fullName evidence="1">HAD family phosphatase</fullName>
    </submittedName>
</protein>
<dbReference type="RefSeq" id="WP_349300790.1">
    <property type="nucleotide sequence ID" value="NZ_JBEDNQ010000011.1"/>
</dbReference>
<dbReference type="Proteomes" id="UP001494902">
    <property type="component" value="Unassembled WGS sequence"/>
</dbReference>
<dbReference type="EMBL" id="JBEDNQ010000011">
    <property type="protein sequence ID" value="MEQ3553728.1"/>
    <property type="molecule type" value="Genomic_DNA"/>
</dbReference>
<dbReference type="InterPro" id="IPR041492">
    <property type="entry name" value="HAD_2"/>
</dbReference>
<dbReference type="SFLD" id="SFLDG01129">
    <property type="entry name" value="C1.5:_HAD__Beta-PGM__Phosphata"/>
    <property type="match status" value="1"/>
</dbReference>
<dbReference type="PANTHER" id="PTHR43434:SF1">
    <property type="entry name" value="PHOSPHOGLYCOLATE PHOSPHATASE"/>
    <property type="match status" value="1"/>
</dbReference>
<gene>
    <name evidence="1" type="ORF">WIS52_24915</name>
</gene>
<proteinExistence type="predicted"/>
<dbReference type="Gene3D" id="1.10.150.240">
    <property type="entry name" value="Putative phosphatase, domain 2"/>
    <property type="match status" value="1"/>
</dbReference>